<name>A0AAV6WH03_9LAMI</name>
<evidence type="ECO:0000256" key="1">
    <source>
        <dbReference type="SAM" id="MobiDB-lite"/>
    </source>
</evidence>
<keyword evidence="3" id="KW-1185">Reference proteome</keyword>
<reference evidence="2" key="1">
    <citation type="submission" date="2019-10" db="EMBL/GenBank/DDBJ databases">
        <authorList>
            <person name="Zhang R."/>
            <person name="Pan Y."/>
            <person name="Wang J."/>
            <person name="Ma R."/>
            <person name="Yu S."/>
        </authorList>
    </citation>
    <scope>NUCLEOTIDE SEQUENCE</scope>
    <source>
        <strain evidence="2">LA-IB0</strain>
        <tissue evidence="2">Leaf</tissue>
    </source>
</reference>
<proteinExistence type="predicted"/>
<comment type="caution">
    <text evidence="2">The sequence shown here is derived from an EMBL/GenBank/DDBJ whole genome shotgun (WGS) entry which is preliminary data.</text>
</comment>
<protein>
    <submittedName>
        <fullName evidence="2">Uncharacterized protein</fullName>
    </submittedName>
</protein>
<dbReference type="AlphaFoldDB" id="A0AAV6WH03"/>
<feature type="region of interest" description="Disordered" evidence="1">
    <location>
        <begin position="1"/>
        <end position="20"/>
    </location>
</feature>
<organism evidence="2 3">
    <name type="scientific">Buddleja alternifolia</name>
    <dbReference type="NCBI Taxonomy" id="168488"/>
    <lineage>
        <taxon>Eukaryota</taxon>
        <taxon>Viridiplantae</taxon>
        <taxon>Streptophyta</taxon>
        <taxon>Embryophyta</taxon>
        <taxon>Tracheophyta</taxon>
        <taxon>Spermatophyta</taxon>
        <taxon>Magnoliopsida</taxon>
        <taxon>eudicotyledons</taxon>
        <taxon>Gunneridae</taxon>
        <taxon>Pentapetalae</taxon>
        <taxon>asterids</taxon>
        <taxon>lamiids</taxon>
        <taxon>Lamiales</taxon>
        <taxon>Scrophulariaceae</taxon>
        <taxon>Buddlejeae</taxon>
        <taxon>Buddleja</taxon>
    </lineage>
</organism>
<sequence length="143" mass="15281">MSAYGHEMEREYSAQSLPSRGGSVGIAEDFFSSIRPYKNGRDVVLMDVDDLALENLREKIISEGVSFLQDLVPGCSKVAAFKKAEAKISILASKGNGFQTIVIGVVNTSAMAKSSCGSISNPHGYNDLLAVAKSLRMTIGNAY</sequence>
<gene>
    <name evidence="2" type="ORF">BUALT_Bualt17G0050600</name>
</gene>
<feature type="compositionally biased region" description="Basic and acidic residues" evidence="1">
    <location>
        <begin position="1"/>
        <end position="12"/>
    </location>
</feature>
<dbReference type="Proteomes" id="UP000826271">
    <property type="component" value="Unassembled WGS sequence"/>
</dbReference>
<evidence type="ECO:0000313" key="2">
    <source>
        <dbReference type="EMBL" id="KAG8366188.1"/>
    </source>
</evidence>
<evidence type="ECO:0000313" key="3">
    <source>
        <dbReference type="Proteomes" id="UP000826271"/>
    </source>
</evidence>
<dbReference type="EMBL" id="WHWC01000017">
    <property type="protein sequence ID" value="KAG8366188.1"/>
    <property type="molecule type" value="Genomic_DNA"/>
</dbReference>
<accession>A0AAV6WH03</accession>